<evidence type="ECO:0000256" key="5">
    <source>
        <dbReference type="ARBA" id="ARBA00023049"/>
    </source>
</evidence>
<evidence type="ECO:0000256" key="3">
    <source>
        <dbReference type="ARBA" id="ARBA00022801"/>
    </source>
</evidence>
<comment type="caution">
    <text evidence="8">The sequence shown here is derived from an EMBL/GenBank/DDBJ whole genome shotgun (WGS) entry which is preliminary data.</text>
</comment>
<proteinExistence type="inferred from homology"/>
<organism evidence="8 9">
    <name type="scientific">Oceanobacillus sojae</name>
    <dbReference type="NCBI Taxonomy" id="582851"/>
    <lineage>
        <taxon>Bacteria</taxon>
        <taxon>Bacillati</taxon>
        <taxon>Bacillota</taxon>
        <taxon>Bacilli</taxon>
        <taxon>Bacillales</taxon>
        <taxon>Bacillaceae</taxon>
        <taxon>Oceanobacillus</taxon>
    </lineage>
</organism>
<evidence type="ECO:0000313" key="9">
    <source>
        <dbReference type="Proteomes" id="UP000321558"/>
    </source>
</evidence>
<gene>
    <name evidence="8" type="ORF">OSO01_23460</name>
</gene>
<keyword evidence="2 6" id="KW-0479">Metal-binding</keyword>
<keyword evidence="5 6" id="KW-0482">Metalloprotease</keyword>
<accession>A0A511ZJJ9</accession>
<comment type="similarity">
    <text evidence="6">Belongs to the peptidase M3 family.</text>
</comment>
<keyword evidence="3 6" id="KW-0378">Hydrolase</keyword>
<dbReference type="InterPro" id="IPR045090">
    <property type="entry name" value="Pept_M3A_M3B"/>
</dbReference>
<evidence type="ECO:0000313" key="8">
    <source>
        <dbReference type="EMBL" id="GEN87607.1"/>
    </source>
</evidence>
<name>A0A511ZJJ9_9BACI</name>
<comment type="cofactor">
    <cofactor evidence="6">
        <name>Zn(2+)</name>
        <dbReference type="ChEBI" id="CHEBI:29105"/>
    </cofactor>
    <text evidence="6">Binds 1 zinc ion.</text>
</comment>
<dbReference type="AlphaFoldDB" id="A0A511ZJJ9"/>
<dbReference type="RefSeq" id="WP_147210580.1">
    <property type="nucleotide sequence ID" value="NZ_BJYM01000009.1"/>
</dbReference>
<dbReference type="CDD" id="cd09606">
    <property type="entry name" value="M3B_PepF"/>
    <property type="match status" value="1"/>
</dbReference>
<dbReference type="OrthoDB" id="9762795at2"/>
<evidence type="ECO:0000256" key="6">
    <source>
        <dbReference type="RuleBase" id="RU003435"/>
    </source>
</evidence>
<dbReference type="InterPro" id="IPR011976">
    <property type="entry name" value="Pept_M3B_oligopep-rel"/>
</dbReference>
<protein>
    <submittedName>
        <fullName evidence="8">Oligoendopeptidase F</fullName>
    </submittedName>
</protein>
<dbReference type="PANTHER" id="PTHR11804">
    <property type="entry name" value="PROTEASE M3 THIMET OLIGOPEPTIDASE-RELATED"/>
    <property type="match status" value="1"/>
</dbReference>
<dbReference type="Proteomes" id="UP000321558">
    <property type="component" value="Unassembled WGS sequence"/>
</dbReference>
<dbReference type="STRING" id="582851.GCA_900162665_01150"/>
<evidence type="ECO:0000259" key="7">
    <source>
        <dbReference type="Pfam" id="PF01432"/>
    </source>
</evidence>
<dbReference type="EMBL" id="BJYM01000009">
    <property type="protein sequence ID" value="GEN87607.1"/>
    <property type="molecule type" value="Genomic_DNA"/>
</dbReference>
<sequence length="565" mass="66129">MQTFANYTYERPNIPKVKEDFYQKLEQFQNAASLDAAINAIDELNAIRNHLSTMYNLVFIRASIDTRDEFYHNERDFFDEHLPEIQELATAFYKELLKSPFEGQLRDKYGSQLFDLAECQIKSFSKEIIPLLQAENKLTSAYSKLIASADINFRGESYTLAQLGPFSEDPDRETRKEALEARQSFFAENKEKLDSIYDDLVKTRQQIAEKLGYKNFVEVGYLRMQRIDYNAEMVKRFRRQVEEVIVPIATKLYEKQAKRIGVDSLKFYDESFAFSSGNATPKGTPEWIIENGKQMYDELSEETSEFFQYMLDRELLDLEAKKGKESGGYCTYIEDYQSPFIFSNFNGTSGDIDVLTHEAGHAFQVYSSRHFSVPEYYFPTSESAEIHSMSMEFFAYPWMENFFKEEVEKYKYAHISDAIQFLPYGVAVDEFQHLVYENPDWTPEERNQAWRNLEKKYLPHRDYDGIESLESGAFWQKQGHIYEDPFYYIDYTLAQVCAFQFLKKSQENRGKAWQDYIDLCKLGGSQPFLELVQSADLKSPFEEGTVEDAVSFIEDWLDNIDDQAL</sequence>
<dbReference type="InterPro" id="IPR001567">
    <property type="entry name" value="Pept_M3A_M3B_dom"/>
</dbReference>
<evidence type="ECO:0000256" key="2">
    <source>
        <dbReference type="ARBA" id="ARBA00022723"/>
    </source>
</evidence>
<dbReference type="Pfam" id="PF01432">
    <property type="entry name" value="Peptidase_M3"/>
    <property type="match status" value="1"/>
</dbReference>
<dbReference type="SUPFAM" id="SSF55486">
    <property type="entry name" value="Metalloproteases ('zincins'), catalytic domain"/>
    <property type="match status" value="1"/>
</dbReference>
<dbReference type="GO" id="GO:0046872">
    <property type="term" value="F:metal ion binding"/>
    <property type="evidence" value="ECO:0007669"/>
    <property type="project" value="UniProtKB-UniRule"/>
</dbReference>
<reference evidence="8 9" key="1">
    <citation type="submission" date="2019-07" db="EMBL/GenBank/DDBJ databases">
        <title>Whole genome shotgun sequence of Oceanobacillus sojae NBRC 105379.</title>
        <authorList>
            <person name="Hosoyama A."/>
            <person name="Uohara A."/>
            <person name="Ohji S."/>
            <person name="Ichikawa N."/>
        </authorList>
    </citation>
    <scope>NUCLEOTIDE SEQUENCE [LARGE SCALE GENOMIC DNA]</scope>
    <source>
        <strain evidence="8 9">NBRC 105379</strain>
    </source>
</reference>
<keyword evidence="1 6" id="KW-0645">Protease</keyword>
<dbReference type="NCBIfam" id="TIGR02289">
    <property type="entry name" value="M3_not_pepF"/>
    <property type="match status" value="1"/>
</dbReference>
<keyword evidence="4 6" id="KW-0862">Zinc</keyword>
<evidence type="ECO:0000256" key="1">
    <source>
        <dbReference type="ARBA" id="ARBA00022670"/>
    </source>
</evidence>
<keyword evidence="9" id="KW-1185">Reference proteome</keyword>
<dbReference type="PANTHER" id="PTHR11804:SF28">
    <property type="entry name" value="OLIGOENDOPEPTIDASE F"/>
    <property type="match status" value="1"/>
</dbReference>
<dbReference type="Gene3D" id="1.10.1370.30">
    <property type="match status" value="1"/>
</dbReference>
<dbReference type="GO" id="GO:0004222">
    <property type="term" value="F:metalloendopeptidase activity"/>
    <property type="evidence" value="ECO:0007669"/>
    <property type="project" value="InterPro"/>
</dbReference>
<dbReference type="GO" id="GO:0006508">
    <property type="term" value="P:proteolysis"/>
    <property type="evidence" value="ECO:0007669"/>
    <property type="project" value="UniProtKB-KW"/>
</dbReference>
<feature type="domain" description="Peptidase M3A/M3B catalytic" evidence="7">
    <location>
        <begin position="168"/>
        <end position="545"/>
    </location>
</feature>
<evidence type="ECO:0000256" key="4">
    <source>
        <dbReference type="ARBA" id="ARBA00022833"/>
    </source>
</evidence>
<dbReference type="GO" id="GO:0006518">
    <property type="term" value="P:peptide metabolic process"/>
    <property type="evidence" value="ECO:0007669"/>
    <property type="project" value="TreeGrafter"/>
</dbReference>